<name>A0A099YTK2_TINGU</name>
<dbReference type="STRING" id="94827.A0A099YTK2"/>
<proteinExistence type="inferred from homology"/>
<dbReference type="GO" id="GO:0055037">
    <property type="term" value="C:recycling endosome"/>
    <property type="evidence" value="ECO:0007669"/>
    <property type="project" value="TreeGrafter"/>
</dbReference>
<keyword evidence="3 4" id="KW-0175">Coiled coil</keyword>
<comment type="similarity">
    <text evidence="1">Belongs to the ENTR1 family.</text>
</comment>
<evidence type="ECO:0000256" key="4">
    <source>
        <dbReference type="SAM" id="Coils"/>
    </source>
</evidence>
<dbReference type="GO" id="GO:0045724">
    <property type="term" value="P:positive regulation of cilium assembly"/>
    <property type="evidence" value="ECO:0007669"/>
    <property type="project" value="TreeGrafter"/>
</dbReference>
<organism evidence="5 6">
    <name type="scientific">Tinamus guttatus</name>
    <name type="common">White-throated tinamou</name>
    <dbReference type="NCBI Taxonomy" id="94827"/>
    <lineage>
        <taxon>Eukaryota</taxon>
        <taxon>Metazoa</taxon>
        <taxon>Chordata</taxon>
        <taxon>Craniata</taxon>
        <taxon>Vertebrata</taxon>
        <taxon>Euteleostomi</taxon>
        <taxon>Archelosauria</taxon>
        <taxon>Archosauria</taxon>
        <taxon>Dinosauria</taxon>
        <taxon>Saurischia</taxon>
        <taxon>Theropoda</taxon>
        <taxon>Coelurosauria</taxon>
        <taxon>Aves</taxon>
        <taxon>Palaeognathae</taxon>
        <taxon>Tinamiformes</taxon>
        <taxon>Tinamidae</taxon>
        <taxon>Tinamus</taxon>
    </lineage>
</organism>
<gene>
    <name evidence="5" type="ORF">N309_00680</name>
</gene>
<dbReference type="PANTHER" id="PTHR31259">
    <property type="entry name" value="ENDOSOME-ASSOCIATED TRAFFICKING REGULATOR 1"/>
    <property type="match status" value="1"/>
</dbReference>
<keyword evidence="6" id="KW-1185">Reference proteome</keyword>
<dbReference type="PANTHER" id="PTHR31259:SF3">
    <property type="entry name" value="ENDOSOME-ASSOCIATED-TRAFFICKING REGULATOR 1"/>
    <property type="match status" value="1"/>
</dbReference>
<protein>
    <recommendedName>
        <fullName evidence="2">Endosome-associated-trafficking regulator 1</fullName>
    </recommendedName>
</protein>
<dbReference type="GO" id="GO:0036064">
    <property type="term" value="C:ciliary basal body"/>
    <property type="evidence" value="ECO:0007669"/>
    <property type="project" value="TreeGrafter"/>
</dbReference>
<feature type="non-terminal residue" evidence="5">
    <location>
        <position position="1"/>
    </location>
</feature>
<evidence type="ECO:0000313" key="5">
    <source>
        <dbReference type="EMBL" id="KGL73589.1"/>
    </source>
</evidence>
<dbReference type="EMBL" id="KL886182">
    <property type="protein sequence ID" value="KGL73589.1"/>
    <property type="molecule type" value="Genomic_DNA"/>
</dbReference>
<dbReference type="GO" id="GO:0005813">
    <property type="term" value="C:centrosome"/>
    <property type="evidence" value="ECO:0007669"/>
    <property type="project" value="TreeGrafter"/>
</dbReference>
<evidence type="ECO:0000313" key="6">
    <source>
        <dbReference type="Proteomes" id="UP000053641"/>
    </source>
</evidence>
<evidence type="ECO:0000256" key="3">
    <source>
        <dbReference type="ARBA" id="ARBA00023054"/>
    </source>
</evidence>
<dbReference type="GO" id="GO:0005769">
    <property type="term" value="C:early endosome"/>
    <property type="evidence" value="ECO:0007669"/>
    <property type="project" value="TreeGrafter"/>
</dbReference>
<evidence type="ECO:0000256" key="1">
    <source>
        <dbReference type="ARBA" id="ARBA00007791"/>
    </source>
</evidence>
<evidence type="ECO:0000256" key="2">
    <source>
        <dbReference type="ARBA" id="ARBA00016007"/>
    </source>
</evidence>
<dbReference type="Proteomes" id="UP000053641">
    <property type="component" value="Unassembled WGS sequence"/>
</dbReference>
<dbReference type="AlphaFoldDB" id="A0A099YTK2"/>
<dbReference type="GO" id="GO:0032465">
    <property type="term" value="P:regulation of cytokinesis"/>
    <property type="evidence" value="ECO:0007669"/>
    <property type="project" value="TreeGrafter"/>
</dbReference>
<dbReference type="GO" id="GO:1903566">
    <property type="term" value="P:positive regulation of protein localization to cilium"/>
    <property type="evidence" value="ECO:0007669"/>
    <property type="project" value="TreeGrafter"/>
</dbReference>
<accession>A0A099YTK2</accession>
<dbReference type="InterPro" id="IPR026757">
    <property type="entry name" value="ENTR1"/>
</dbReference>
<feature type="coiled-coil region" evidence="4">
    <location>
        <begin position="34"/>
        <end position="96"/>
    </location>
</feature>
<reference evidence="5 6" key="1">
    <citation type="submission" date="2014-06" db="EMBL/GenBank/DDBJ databases">
        <title>Genome evolution of avian class.</title>
        <authorList>
            <person name="Zhang G."/>
            <person name="Li C."/>
        </authorList>
    </citation>
    <scope>NUCLEOTIDE SEQUENCE [LARGE SCALE GENOMIC DNA]</scope>
    <source>
        <strain evidence="5">BGI_N309</strain>
    </source>
</reference>
<feature type="non-terminal residue" evidence="5">
    <location>
        <position position="166"/>
    </location>
</feature>
<dbReference type="GO" id="GO:0030496">
    <property type="term" value="C:midbody"/>
    <property type="evidence" value="ECO:0007669"/>
    <property type="project" value="TreeGrafter"/>
</dbReference>
<sequence>TYEELREENCMLRWKIRSMQSFSESQARTVRSLERRLKANMVKEEREAQGLESLVQQTERSLQLMTQRALEAENNVEKLKREMFLLQGELENFKAENENLRAGQTTDLGAMKQNIDIALQNLHRIVSGANWSIRQLVSGAELLHFVAELLKSTGKISEVEAEAEDG</sequence>